<organism evidence="1">
    <name type="scientific">Zea mays</name>
    <name type="common">Maize</name>
    <dbReference type="NCBI Taxonomy" id="4577"/>
    <lineage>
        <taxon>Eukaryota</taxon>
        <taxon>Viridiplantae</taxon>
        <taxon>Streptophyta</taxon>
        <taxon>Embryophyta</taxon>
        <taxon>Tracheophyta</taxon>
        <taxon>Spermatophyta</taxon>
        <taxon>Magnoliopsida</taxon>
        <taxon>Liliopsida</taxon>
        <taxon>Poales</taxon>
        <taxon>Poaceae</taxon>
        <taxon>PACMAD clade</taxon>
        <taxon>Panicoideae</taxon>
        <taxon>Andropogonodae</taxon>
        <taxon>Andropogoneae</taxon>
        <taxon>Tripsacinae</taxon>
        <taxon>Zea</taxon>
    </lineage>
</organism>
<name>B4FMV9_MAIZE</name>
<reference evidence="1" key="1">
    <citation type="journal article" date="2009" name="PLoS Genet.">
        <title>Sequencing, mapping, and analysis of 27,455 maize full-length cDNAs.</title>
        <authorList>
            <person name="Soderlund C."/>
            <person name="Descour A."/>
            <person name="Kudrna D."/>
            <person name="Bomhoff M."/>
            <person name="Boyd L."/>
            <person name="Currie J."/>
            <person name="Angelova A."/>
            <person name="Collura K."/>
            <person name="Wissotski M."/>
            <person name="Ashley E."/>
            <person name="Morrow D."/>
            <person name="Fernandes J."/>
            <person name="Walbot V."/>
            <person name="Yu Y."/>
        </authorList>
    </citation>
    <scope>NUCLEOTIDE SEQUENCE</scope>
    <source>
        <strain evidence="1">B73</strain>
    </source>
</reference>
<sequence>MPKGMMLVFAKNLPSTTGPFALENGLRNGTSRGSMGRFQDLSECTARDLQLDQSTSWPGSPTVPFCIPTSRIVNAFCPLLFNQSPQNC</sequence>
<dbReference type="RefSeq" id="NP_001296961.1">
    <property type="nucleotide sequence ID" value="NM_001310032.1"/>
</dbReference>
<dbReference type="AlphaFoldDB" id="B4FMV9"/>
<dbReference type="KEGG" id="zma:100272303"/>
<protein>
    <submittedName>
        <fullName evidence="1">Uncharacterized protein</fullName>
    </submittedName>
</protein>
<accession>B4FMV9</accession>
<dbReference type="EMBL" id="BT038447">
    <property type="protein sequence ID" value="ACF83452.1"/>
    <property type="molecule type" value="mRNA"/>
</dbReference>
<proteinExistence type="evidence at transcript level"/>
<dbReference type="OrthoDB" id="1107506at2759"/>
<dbReference type="GeneID" id="100272303"/>
<evidence type="ECO:0000313" key="1">
    <source>
        <dbReference type="EMBL" id="ACF83452.1"/>
    </source>
</evidence>